<name>A0ABS7T3P1_9GAMM</name>
<feature type="region of interest" description="Disordered" evidence="4">
    <location>
        <begin position="527"/>
        <end position="548"/>
    </location>
</feature>
<keyword evidence="3" id="KW-0597">Phosphoprotein</keyword>
<dbReference type="GO" id="GO:0016301">
    <property type="term" value="F:kinase activity"/>
    <property type="evidence" value="ECO:0007669"/>
    <property type="project" value="UniProtKB-KW"/>
</dbReference>
<evidence type="ECO:0000256" key="2">
    <source>
        <dbReference type="ARBA" id="ARBA00012438"/>
    </source>
</evidence>
<feature type="transmembrane region" description="Helical" evidence="5">
    <location>
        <begin position="157"/>
        <end position="174"/>
    </location>
</feature>
<dbReference type="Pfam" id="PF00512">
    <property type="entry name" value="HisKA"/>
    <property type="match status" value="1"/>
</dbReference>
<dbReference type="InterPro" id="IPR036097">
    <property type="entry name" value="HisK_dim/P_sf"/>
</dbReference>
<dbReference type="InterPro" id="IPR005467">
    <property type="entry name" value="His_kinase_dom"/>
</dbReference>
<evidence type="ECO:0000259" key="6">
    <source>
        <dbReference type="PROSITE" id="PS50109"/>
    </source>
</evidence>
<comment type="catalytic activity">
    <reaction evidence="1">
        <text>ATP + protein L-histidine = ADP + protein N-phospho-L-histidine.</text>
        <dbReference type="EC" id="2.7.13.3"/>
    </reaction>
</comment>
<dbReference type="PANTHER" id="PTHR43065:SF52">
    <property type="entry name" value="SENSOR PROTEIN KINASE PILS"/>
    <property type="match status" value="1"/>
</dbReference>
<dbReference type="InterPro" id="IPR004358">
    <property type="entry name" value="Sig_transdc_His_kin-like_C"/>
</dbReference>
<evidence type="ECO:0000256" key="5">
    <source>
        <dbReference type="SAM" id="Phobius"/>
    </source>
</evidence>
<sequence>MPAVDVANADSALRRELYFFTLYRLLEAALLVFVLFGPIDGLVGEPRHDIFARSLSLAYLALAALLFAFGRRGDLQGQALAGIATDLAFGILAIHAVPGAGTGIALMLMFNVGAAALLLRTRYGLGMALVAVLGIIGEFAWTSLVEESEGRRLAEPIMFSIGYLAIATLTSVLGRQMRAAHALAEHRGHETAHLVEVNELIIRRLRTGVLLVDGHNRVRLANEAATLLLGEAGDGQRTLDVALPELAERLAAWREGAIASDAPLQVSPDQPEVVPRFTRLLAGSDQTLVFLDDTSLAARRAESLTLATLGRFSASLAHEIRNPLAAINYAVQLLEESDDIRPADRRLLEIVRQQGSRMNGIIENVLGLARREPAKPEHVELVALARHFIDEYAASHPLEDDSLRATGSEARITAMFDPRQLHQVLTVLVHNALLYGRLPGEPARIQLNVHRDANGTPLVDVLDRGPGIPEQVAQQLFRPFFTTSGHGTGLGLYIARELCRGNQASLDHVPMPGGGSCFRIRMAAGEASRNHPGARPGTAPTARTPGQR</sequence>
<dbReference type="Pfam" id="PF02518">
    <property type="entry name" value="HATPase_c"/>
    <property type="match status" value="1"/>
</dbReference>
<accession>A0ABS7T3P1</accession>
<dbReference type="PANTHER" id="PTHR43065">
    <property type="entry name" value="SENSOR HISTIDINE KINASE"/>
    <property type="match status" value="1"/>
</dbReference>
<organism evidence="7 8">
    <name type="scientific">Novilysobacter selenitireducens</name>
    <dbReference type="NCBI Taxonomy" id="2872639"/>
    <lineage>
        <taxon>Bacteria</taxon>
        <taxon>Pseudomonadati</taxon>
        <taxon>Pseudomonadota</taxon>
        <taxon>Gammaproteobacteria</taxon>
        <taxon>Lysobacterales</taxon>
        <taxon>Lysobacteraceae</taxon>
        <taxon>Novilysobacter</taxon>
    </lineage>
</organism>
<dbReference type="Gene3D" id="3.30.565.10">
    <property type="entry name" value="Histidine kinase-like ATPase, C-terminal domain"/>
    <property type="match status" value="1"/>
</dbReference>
<evidence type="ECO:0000256" key="3">
    <source>
        <dbReference type="ARBA" id="ARBA00022553"/>
    </source>
</evidence>
<dbReference type="SMART" id="SM00388">
    <property type="entry name" value="HisKA"/>
    <property type="match status" value="1"/>
</dbReference>
<dbReference type="SUPFAM" id="SSF47384">
    <property type="entry name" value="Homodimeric domain of signal transducing histidine kinase"/>
    <property type="match status" value="1"/>
</dbReference>
<feature type="transmembrane region" description="Helical" evidence="5">
    <location>
        <begin position="50"/>
        <end position="70"/>
    </location>
</feature>
<protein>
    <recommendedName>
        <fullName evidence="2">histidine kinase</fullName>
        <ecNumber evidence="2">2.7.13.3</ecNumber>
    </recommendedName>
</protein>
<feature type="transmembrane region" description="Helical" evidence="5">
    <location>
        <begin position="17"/>
        <end position="38"/>
    </location>
</feature>
<dbReference type="SUPFAM" id="SSF55874">
    <property type="entry name" value="ATPase domain of HSP90 chaperone/DNA topoisomerase II/histidine kinase"/>
    <property type="match status" value="1"/>
</dbReference>
<feature type="transmembrane region" description="Helical" evidence="5">
    <location>
        <begin position="126"/>
        <end position="145"/>
    </location>
</feature>
<dbReference type="PROSITE" id="PS50109">
    <property type="entry name" value="HIS_KIN"/>
    <property type="match status" value="1"/>
</dbReference>
<dbReference type="InterPro" id="IPR003661">
    <property type="entry name" value="HisK_dim/P_dom"/>
</dbReference>
<dbReference type="CDD" id="cd00082">
    <property type="entry name" value="HisKA"/>
    <property type="match status" value="1"/>
</dbReference>
<evidence type="ECO:0000313" key="8">
    <source>
        <dbReference type="Proteomes" id="UP001430954"/>
    </source>
</evidence>
<dbReference type="CDD" id="cd00075">
    <property type="entry name" value="HATPase"/>
    <property type="match status" value="1"/>
</dbReference>
<keyword evidence="7" id="KW-0808">Transferase</keyword>
<dbReference type="EMBL" id="JAINZW010000001">
    <property type="protein sequence ID" value="MBZ4038491.1"/>
    <property type="molecule type" value="Genomic_DNA"/>
</dbReference>
<dbReference type="PRINTS" id="PR00344">
    <property type="entry name" value="BCTRLSENSOR"/>
</dbReference>
<dbReference type="SMART" id="SM00387">
    <property type="entry name" value="HATPase_c"/>
    <property type="match status" value="1"/>
</dbReference>
<dbReference type="InterPro" id="IPR003594">
    <property type="entry name" value="HATPase_dom"/>
</dbReference>
<dbReference type="Proteomes" id="UP001430954">
    <property type="component" value="Unassembled WGS sequence"/>
</dbReference>
<keyword evidence="8" id="KW-1185">Reference proteome</keyword>
<keyword evidence="7" id="KW-0418">Kinase</keyword>
<evidence type="ECO:0000256" key="4">
    <source>
        <dbReference type="SAM" id="MobiDB-lite"/>
    </source>
</evidence>
<dbReference type="EC" id="2.7.13.3" evidence="2"/>
<gene>
    <name evidence="7" type="ORF">K6753_02925</name>
</gene>
<evidence type="ECO:0000313" key="7">
    <source>
        <dbReference type="EMBL" id="MBZ4038491.1"/>
    </source>
</evidence>
<proteinExistence type="predicted"/>
<dbReference type="Pfam" id="PF25323">
    <property type="entry name" value="6TM_PilS"/>
    <property type="match status" value="1"/>
</dbReference>
<reference evidence="7 8" key="1">
    <citation type="submission" date="2021-09" db="EMBL/GenBank/DDBJ databases">
        <title>Lysobacter sp. 13A isolated from the river sediment.</title>
        <authorList>
            <person name="Liu H."/>
            <person name="Li S."/>
            <person name="Mao S."/>
        </authorList>
    </citation>
    <scope>NUCLEOTIDE SEQUENCE [LARGE SCALE GENOMIC DNA]</scope>
    <source>
        <strain evidence="7 8">13A</strain>
    </source>
</reference>
<keyword evidence="5" id="KW-0812">Transmembrane</keyword>
<keyword evidence="5" id="KW-0472">Membrane</keyword>
<feature type="domain" description="Histidine kinase" evidence="6">
    <location>
        <begin position="315"/>
        <end position="526"/>
    </location>
</feature>
<dbReference type="InterPro" id="IPR036890">
    <property type="entry name" value="HATPase_C_sf"/>
</dbReference>
<evidence type="ECO:0000256" key="1">
    <source>
        <dbReference type="ARBA" id="ARBA00000085"/>
    </source>
</evidence>
<dbReference type="Gene3D" id="1.10.287.130">
    <property type="match status" value="1"/>
</dbReference>
<keyword evidence="5" id="KW-1133">Transmembrane helix</keyword>
<comment type="caution">
    <text evidence="7">The sequence shown here is derived from an EMBL/GenBank/DDBJ whole genome shotgun (WGS) entry which is preliminary data.</text>
</comment>